<keyword evidence="10 11" id="KW-0694">RNA-binding</keyword>
<evidence type="ECO:0000256" key="1">
    <source>
        <dbReference type="ARBA" id="ARBA00001946"/>
    </source>
</evidence>
<feature type="binding site" evidence="11">
    <location>
        <position position="27"/>
    </location>
    <ligand>
        <name>CTP</name>
        <dbReference type="ChEBI" id="CHEBI:37563"/>
    </ligand>
</feature>
<accession>A0A7X1CNY5</accession>
<feature type="binding site" evidence="11">
    <location>
        <position position="160"/>
    </location>
    <ligand>
        <name>ATP</name>
        <dbReference type="ChEBI" id="CHEBI:30616"/>
    </ligand>
</feature>
<feature type="binding site" evidence="11">
    <location>
        <position position="111"/>
    </location>
    <ligand>
        <name>CTP</name>
        <dbReference type="ChEBI" id="CHEBI:37563"/>
    </ligand>
</feature>
<dbReference type="RefSeq" id="WP_185525520.1">
    <property type="nucleotide sequence ID" value="NZ_JAARWN010000001.1"/>
</dbReference>
<feature type="binding site" evidence="11">
    <location>
        <position position="111"/>
    </location>
    <ligand>
        <name>ATP</name>
        <dbReference type="ChEBI" id="CHEBI:30616"/>
    </ligand>
</feature>
<dbReference type="EMBL" id="JAARWN010000001">
    <property type="protein sequence ID" value="MBC1935423.1"/>
    <property type="molecule type" value="Genomic_DNA"/>
</dbReference>
<evidence type="ECO:0000313" key="16">
    <source>
        <dbReference type="Proteomes" id="UP000535908"/>
    </source>
</evidence>
<dbReference type="Pfam" id="PF01743">
    <property type="entry name" value="PolyA_pol"/>
    <property type="match status" value="1"/>
</dbReference>
<evidence type="ECO:0000259" key="14">
    <source>
        <dbReference type="Pfam" id="PF13735"/>
    </source>
</evidence>
<keyword evidence="8 11" id="KW-0067">ATP-binding</keyword>
<keyword evidence="2 11" id="KW-0808">Transferase</keyword>
<comment type="similarity">
    <text evidence="11">Belongs to the tRNA nucleotidyltransferase/poly(A) polymerase family. Bacterial CCA-adding enzyme type 3 subfamily.</text>
</comment>
<feature type="domain" description="tRNA nucleotidyltransferase/poly(A) polymerase RNA and SrmB- binding" evidence="13">
    <location>
        <begin position="170"/>
        <end position="227"/>
    </location>
</feature>
<dbReference type="EC" id="2.7.7.72" evidence="11"/>
<evidence type="ECO:0000256" key="7">
    <source>
        <dbReference type="ARBA" id="ARBA00022800"/>
    </source>
</evidence>
<feature type="binding site" evidence="11">
    <location>
        <position position="40"/>
    </location>
    <ligand>
        <name>Mg(2+)</name>
        <dbReference type="ChEBI" id="CHEBI:18420"/>
    </ligand>
</feature>
<dbReference type="AlphaFoldDB" id="A0A7X1CNY5"/>
<organism evidence="15 16">
    <name type="scientific">Listeria grandensis</name>
    <dbReference type="NCBI Taxonomy" id="1494963"/>
    <lineage>
        <taxon>Bacteria</taxon>
        <taxon>Bacillati</taxon>
        <taxon>Bacillota</taxon>
        <taxon>Bacilli</taxon>
        <taxon>Bacillales</taxon>
        <taxon>Listeriaceae</taxon>
        <taxon>Listeria</taxon>
    </lineage>
</organism>
<evidence type="ECO:0000256" key="8">
    <source>
        <dbReference type="ARBA" id="ARBA00022840"/>
    </source>
</evidence>
<feature type="binding site" evidence="11">
    <location>
        <position position="154"/>
    </location>
    <ligand>
        <name>CTP</name>
        <dbReference type="ChEBI" id="CHEBI:37563"/>
    </ligand>
</feature>
<keyword evidence="9 11" id="KW-0460">Magnesium</keyword>
<protein>
    <recommendedName>
        <fullName evidence="11">CCA-adding enzyme</fullName>
        <ecNumber evidence="11">2.7.7.72</ecNumber>
    </recommendedName>
    <alternativeName>
        <fullName evidence="11">CCA tRNA nucleotidyltransferase</fullName>
    </alternativeName>
    <alternativeName>
        <fullName evidence="11">tRNA CCA-pyrophosphorylase</fullName>
    </alternativeName>
    <alternativeName>
        <fullName evidence="11">tRNA adenylyl-/cytidylyl- transferase</fullName>
    </alternativeName>
    <alternativeName>
        <fullName evidence="11">tRNA nucleotidyltransferase</fullName>
    </alternativeName>
    <alternativeName>
        <fullName evidence="11">tRNA-NT</fullName>
    </alternativeName>
</protein>
<feature type="domain" description="CCA-adding enzyme C-terminal" evidence="14">
    <location>
        <begin position="245"/>
        <end position="385"/>
    </location>
</feature>
<dbReference type="Gene3D" id="1.10.246.80">
    <property type="match status" value="1"/>
</dbReference>
<comment type="function">
    <text evidence="11">Catalyzes the addition and repair of the essential 3'-terminal CCA sequence in tRNAs without using a nucleic acid template. Adds these three nucleotides in the order of C, C, and A to the tRNA nucleotide-73, using CTP and ATP as substrates and producing inorganic pyrophosphate. tRNA 3'-terminal CCA addition is required both for tRNA processing and repair. Also involved in tRNA surveillance by mediating tandem CCA addition to generate a CCACCA at the 3' terminus of unstable tRNAs. While stable tRNAs receive only 3'-terminal CCA, unstable tRNAs are marked with CCACCA and rapidly degraded.</text>
</comment>
<dbReference type="InterPro" id="IPR032810">
    <property type="entry name" value="CCA-adding_enz_C"/>
</dbReference>
<dbReference type="InterPro" id="IPR050264">
    <property type="entry name" value="Bact_CCA-adding_enz_type3_sf"/>
</dbReference>
<dbReference type="InterPro" id="IPR043519">
    <property type="entry name" value="NT_sf"/>
</dbReference>
<feature type="binding site" evidence="11">
    <location>
        <position position="160"/>
    </location>
    <ligand>
        <name>CTP</name>
        <dbReference type="ChEBI" id="CHEBI:37563"/>
    </ligand>
</feature>
<comment type="catalytic activity">
    <reaction evidence="11">
        <text>a tRNA with a 3' CCA end + 2 CTP + ATP = a tRNA with a 3' CCACCA end + 3 diphosphate</text>
        <dbReference type="Rhea" id="RHEA:76235"/>
        <dbReference type="Rhea" id="RHEA-COMP:10468"/>
        <dbReference type="Rhea" id="RHEA-COMP:18655"/>
        <dbReference type="ChEBI" id="CHEBI:30616"/>
        <dbReference type="ChEBI" id="CHEBI:33019"/>
        <dbReference type="ChEBI" id="CHEBI:37563"/>
        <dbReference type="ChEBI" id="CHEBI:83071"/>
        <dbReference type="ChEBI" id="CHEBI:195187"/>
    </reaction>
</comment>
<dbReference type="Pfam" id="PF13735">
    <property type="entry name" value="tRNA_NucTran2_2"/>
    <property type="match status" value="1"/>
</dbReference>
<feature type="binding site" evidence="11">
    <location>
        <position position="157"/>
    </location>
    <ligand>
        <name>CTP</name>
        <dbReference type="ChEBI" id="CHEBI:37563"/>
    </ligand>
</feature>
<dbReference type="Gene3D" id="1.20.58.560">
    <property type="match status" value="1"/>
</dbReference>
<keyword evidence="6 11" id="KW-0547">Nucleotide-binding</keyword>
<evidence type="ECO:0000256" key="9">
    <source>
        <dbReference type="ARBA" id="ARBA00022842"/>
    </source>
</evidence>
<keyword evidence="7 11" id="KW-0692">RNA repair</keyword>
<feature type="binding site" evidence="11">
    <location>
        <position position="157"/>
    </location>
    <ligand>
        <name>ATP</name>
        <dbReference type="ChEBI" id="CHEBI:30616"/>
    </ligand>
</feature>
<dbReference type="Proteomes" id="UP000535908">
    <property type="component" value="Unassembled WGS sequence"/>
</dbReference>
<dbReference type="GO" id="GO:0042245">
    <property type="term" value="P:RNA repair"/>
    <property type="evidence" value="ECO:0007669"/>
    <property type="project" value="UniProtKB-KW"/>
</dbReference>
<evidence type="ECO:0000256" key="2">
    <source>
        <dbReference type="ARBA" id="ARBA00022679"/>
    </source>
</evidence>
<evidence type="ECO:0000256" key="5">
    <source>
        <dbReference type="ARBA" id="ARBA00022723"/>
    </source>
</evidence>
<feature type="binding site" evidence="11">
    <location>
        <position position="27"/>
    </location>
    <ligand>
        <name>ATP</name>
        <dbReference type="ChEBI" id="CHEBI:30616"/>
    </ligand>
</feature>
<sequence length="391" mass="44117">MKDIFKKAVPVLAKLEQAGFEAYFVGGSVRDTLLRRPVADIDIATSAFPEEVKQVFTRTFDTGIEHGTVSVLEAGEIYEITTFRTEGTYADFRRPDEVVFIRSLEKDLERRDFTMNAIAMGLDGRFIDPFGGQKDMAKKQIRAVGVPFERFHEDALRMMRGVRFVSQLCFDLEKNTYDAILQNSELLENIAVERIAVEFVKLMRGEAVKVALPLLHELGILPFLPGLKGRKDALERLDKWDLAAVKDETTIWFVVVLAVQPVNVSIFLRAWKLPNKLIRDVTKAYALADKTVWSDYELFVTGMDTVALIEKGRFVRTGITVWDALHTRFAGFCVQSRSDIKATGNDIMAWTGKKGGPWLKVLLAQLDQAIIEGDIANTPEEIKGWVKHVIS</sequence>
<dbReference type="PANTHER" id="PTHR46173:SF1">
    <property type="entry name" value="CCA TRNA NUCLEOTIDYLTRANSFERASE 1, MITOCHONDRIAL"/>
    <property type="match status" value="1"/>
</dbReference>
<keyword evidence="4 11" id="KW-0548">Nucleotidyltransferase</keyword>
<evidence type="ECO:0000256" key="3">
    <source>
        <dbReference type="ARBA" id="ARBA00022694"/>
    </source>
</evidence>
<evidence type="ECO:0000259" key="13">
    <source>
        <dbReference type="Pfam" id="PF12627"/>
    </source>
</evidence>
<dbReference type="InterPro" id="IPR023068">
    <property type="entry name" value="CCA-adding_enz_firmicutes"/>
</dbReference>
<keyword evidence="5 11" id="KW-0479">Metal-binding</keyword>
<proteinExistence type="inferred from homology"/>
<comment type="catalytic activity">
    <reaction evidence="11">
        <text>a tRNA precursor + 2 CTP + ATP = a tRNA with a 3' CCA end + 3 diphosphate</text>
        <dbReference type="Rhea" id="RHEA:14433"/>
        <dbReference type="Rhea" id="RHEA-COMP:10465"/>
        <dbReference type="Rhea" id="RHEA-COMP:10468"/>
        <dbReference type="ChEBI" id="CHEBI:30616"/>
        <dbReference type="ChEBI" id="CHEBI:33019"/>
        <dbReference type="ChEBI" id="CHEBI:37563"/>
        <dbReference type="ChEBI" id="CHEBI:74896"/>
        <dbReference type="ChEBI" id="CHEBI:83071"/>
        <dbReference type="EC" id="2.7.7.72"/>
    </reaction>
</comment>
<dbReference type="InterPro" id="IPR032828">
    <property type="entry name" value="PolyA_RNA-bd"/>
</dbReference>
<dbReference type="SUPFAM" id="SSF81301">
    <property type="entry name" value="Nucleotidyltransferase"/>
    <property type="match status" value="1"/>
</dbReference>
<dbReference type="PANTHER" id="PTHR46173">
    <property type="entry name" value="CCA TRNA NUCLEOTIDYLTRANSFERASE 1, MITOCHONDRIAL"/>
    <property type="match status" value="1"/>
</dbReference>
<name>A0A7X1CNY5_9LIST</name>
<feature type="binding site" evidence="11">
    <location>
        <position position="163"/>
    </location>
    <ligand>
        <name>CTP</name>
        <dbReference type="ChEBI" id="CHEBI:37563"/>
    </ligand>
</feature>
<evidence type="ECO:0000256" key="6">
    <source>
        <dbReference type="ARBA" id="ARBA00022741"/>
    </source>
</evidence>
<evidence type="ECO:0000256" key="4">
    <source>
        <dbReference type="ARBA" id="ARBA00022695"/>
    </source>
</evidence>
<dbReference type="GO" id="GO:0004810">
    <property type="term" value="F:CCA tRNA nucleotidyltransferase activity"/>
    <property type="evidence" value="ECO:0007669"/>
    <property type="project" value="UniProtKB-UniRule"/>
</dbReference>
<comment type="caution">
    <text evidence="15">The sequence shown here is derived from an EMBL/GenBank/DDBJ whole genome shotgun (WGS) entry which is preliminary data.</text>
</comment>
<gene>
    <name evidence="11" type="primary">cca</name>
    <name evidence="15" type="ORF">HCA69_03535</name>
</gene>
<feature type="binding site" evidence="11">
    <location>
        <position position="154"/>
    </location>
    <ligand>
        <name>ATP</name>
        <dbReference type="ChEBI" id="CHEBI:30616"/>
    </ligand>
</feature>
<comment type="subunit">
    <text evidence="11">Homodimer.</text>
</comment>
<dbReference type="GO" id="GO:0000287">
    <property type="term" value="F:magnesium ion binding"/>
    <property type="evidence" value="ECO:0007669"/>
    <property type="project" value="UniProtKB-UniRule"/>
</dbReference>
<evidence type="ECO:0000256" key="11">
    <source>
        <dbReference type="HAMAP-Rule" id="MF_01263"/>
    </source>
</evidence>
<feature type="domain" description="Poly A polymerase head" evidence="12">
    <location>
        <begin position="22"/>
        <end position="142"/>
    </location>
</feature>
<comment type="cofactor">
    <cofactor evidence="1 11">
        <name>Mg(2+)</name>
        <dbReference type="ChEBI" id="CHEBI:18420"/>
    </cofactor>
</comment>
<keyword evidence="3 11" id="KW-0819">tRNA processing</keyword>
<dbReference type="SUPFAM" id="SSF81891">
    <property type="entry name" value="Poly A polymerase C-terminal region-like"/>
    <property type="match status" value="1"/>
</dbReference>
<feature type="binding site" evidence="11">
    <location>
        <position position="30"/>
    </location>
    <ligand>
        <name>ATP</name>
        <dbReference type="ChEBI" id="CHEBI:30616"/>
    </ligand>
</feature>
<feature type="binding site" evidence="11">
    <location>
        <position position="42"/>
    </location>
    <ligand>
        <name>Mg(2+)</name>
        <dbReference type="ChEBI" id="CHEBI:18420"/>
    </ligand>
</feature>
<dbReference type="Gene3D" id="1.10.110.30">
    <property type="match status" value="1"/>
</dbReference>
<dbReference type="HAMAP" id="MF_01263">
    <property type="entry name" value="CCA_bact_type3"/>
    <property type="match status" value="1"/>
</dbReference>
<evidence type="ECO:0000259" key="12">
    <source>
        <dbReference type="Pfam" id="PF01743"/>
    </source>
</evidence>
<reference evidence="15 16" key="1">
    <citation type="submission" date="2020-03" db="EMBL/GenBank/DDBJ databases">
        <title>Soil Listeria distribution.</title>
        <authorList>
            <person name="Liao J."/>
            <person name="Wiedmann M."/>
        </authorList>
    </citation>
    <scope>NUCLEOTIDE SEQUENCE [LARGE SCALE GENOMIC DNA]</scope>
    <source>
        <strain evidence="15 16">FSL L7-0741</strain>
    </source>
</reference>
<comment type="miscellaneous">
    <text evidence="11">A single active site specifically recognizes both ATP and CTP and is responsible for their addition.</text>
</comment>
<evidence type="ECO:0000256" key="10">
    <source>
        <dbReference type="ARBA" id="ARBA00022884"/>
    </source>
</evidence>
<dbReference type="GO" id="GO:0005524">
    <property type="term" value="F:ATP binding"/>
    <property type="evidence" value="ECO:0007669"/>
    <property type="project" value="UniProtKB-UniRule"/>
</dbReference>
<dbReference type="InterPro" id="IPR002646">
    <property type="entry name" value="PolA_pol_head_dom"/>
</dbReference>
<feature type="binding site" evidence="11">
    <location>
        <position position="163"/>
    </location>
    <ligand>
        <name>ATP</name>
        <dbReference type="ChEBI" id="CHEBI:30616"/>
    </ligand>
</feature>
<dbReference type="Pfam" id="PF12627">
    <property type="entry name" value="PolyA_pol_RNAbd"/>
    <property type="match status" value="1"/>
</dbReference>
<dbReference type="Gene3D" id="3.30.460.10">
    <property type="entry name" value="Beta Polymerase, domain 2"/>
    <property type="match status" value="1"/>
</dbReference>
<feature type="binding site" evidence="11">
    <location>
        <position position="30"/>
    </location>
    <ligand>
        <name>CTP</name>
        <dbReference type="ChEBI" id="CHEBI:37563"/>
    </ligand>
</feature>
<dbReference type="GO" id="GO:0001680">
    <property type="term" value="P:tRNA 3'-terminal CCA addition"/>
    <property type="evidence" value="ECO:0007669"/>
    <property type="project" value="UniProtKB-UniRule"/>
</dbReference>
<dbReference type="CDD" id="cd05398">
    <property type="entry name" value="NT_ClassII-CCAase"/>
    <property type="match status" value="1"/>
</dbReference>
<dbReference type="NCBIfam" id="NF009814">
    <property type="entry name" value="PRK13299.1"/>
    <property type="match status" value="1"/>
</dbReference>
<dbReference type="GO" id="GO:0000049">
    <property type="term" value="F:tRNA binding"/>
    <property type="evidence" value="ECO:0007669"/>
    <property type="project" value="UniProtKB-UniRule"/>
</dbReference>
<evidence type="ECO:0000313" key="15">
    <source>
        <dbReference type="EMBL" id="MBC1935423.1"/>
    </source>
</evidence>